<comment type="caution">
    <text evidence="1">The sequence shown here is derived from an EMBL/GenBank/DDBJ whole genome shotgun (WGS) entry which is preliminary data.</text>
</comment>
<evidence type="ECO:0000313" key="2">
    <source>
        <dbReference type="Proteomes" id="UP000261032"/>
    </source>
</evidence>
<gene>
    <name evidence="1" type="ORF">DXB93_13015</name>
</gene>
<dbReference type="RefSeq" id="WP_117581961.1">
    <property type="nucleotide sequence ID" value="NZ_JAQEEX010000064.1"/>
</dbReference>
<dbReference type="AlphaFoldDB" id="A0A3E3EAN3"/>
<protein>
    <submittedName>
        <fullName evidence="1">Uncharacterized protein</fullName>
    </submittedName>
</protein>
<sequence>MKIIDKDETVQELNTGFERWDILYNYGGNDPMWSDGVNLNLVRNHIIAYKKRIEETFSKEEYPDIYYRDTPLEVNDDYMANPNEIKATAKQVIDSWKGYFYLDELKSANYYLDKYQLVETGIQQAVNRINVLETAIQDDDLVTMRRLNNYGEQQFEDMKTAFEKLQEINREEEHQIFFAEILQ</sequence>
<organism evidence="1 2">
    <name type="scientific">Thomasclavelia ramosa</name>
    <dbReference type="NCBI Taxonomy" id="1547"/>
    <lineage>
        <taxon>Bacteria</taxon>
        <taxon>Bacillati</taxon>
        <taxon>Bacillota</taxon>
        <taxon>Erysipelotrichia</taxon>
        <taxon>Erysipelotrichales</taxon>
        <taxon>Coprobacillaceae</taxon>
        <taxon>Thomasclavelia</taxon>
    </lineage>
</organism>
<name>A0A3E3EAN3_9FIRM</name>
<evidence type="ECO:0000313" key="1">
    <source>
        <dbReference type="EMBL" id="RGD82915.1"/>
    </source>
</evidence>
<proteinExistence type="predicted"/>
<reference evidence="1 2" key="1">
    <citation type="submission" date="2018-08" db="EMBL/GenBank/DDBJ databases">
        <title>A genome reference for cultivated species of the human gut microbiota.</title>
        <authorList>
            <person name="Zou Y."/>
            <person name="Xue W."/>
            <person name="Luo G."/>
        </authorList>
    </citation>
    <scope>NUCLEOTIDE SEQUENCE [LARGE SCALE GENOMIC DNA]</scope>
    <source>
        <strain evidence="1 2">OM06-4</strain>
    </source>
</reference>
<dbReference type="EMBL" id="QUSL01000023">
    <property type="protein sequence ID" value="RGD82915.1"/>
    <property type="molecule type" value="Genomic_DNA"/>
</dbReference>
<accession>A0A3E3EAN3</accession>
<dbReference type="Proteomes" id="UP000261032">
    <property type="component" value="Unassembled WGS sequence"/>
</dbReference>